<dbReference type="Pfam" id="PF00002">
    <property type="entry name" value="7tm_2"/>
    <property type="match status" value="1"/>
</dbReference>
<feature type="compositionally biased region" description="Polar residues" evidence="16">
    <location>
        <begin position="1278"/>
        <end position="1293"/>
    </location>
</feature>
<dbReference type="STRING" id="8022.A0A060WBF5"/>
<dbReference type="PANTHER" id="PTHR12011">
    <property type="entry name" value="ADHESION G-PROTEIN COUPLED RECEPTOR"/>
    <property type="match status" value="1"/>
</dbReference>
<evidence type="ECO:0000256" key="15">
    <source>
        <dbReference type="PROSITE-ProRule" id="PRU00059"/>
    </source>
</evidence>
<dbReference type="Gene3D" id="1.20.1070.10">
    <property type="entry name" value="Rhodopsin 7-helix transmembrane proteins"/>
    <property type="match status" value="1"/>
</dbReference>
<dbReference type="FunFam" id="2.60.120.290:FF:000013">
    <property type="entry name" value="Membrane frizzled-related protein"/>
    <property type="match status" value="1"/>
</dbReference>
<dbReference type="CDD" id="cd00041">
    <property type="entry name" value="CUB"/>
    <property type="match status" value="1"/>
</dbReference>
<dbReference type="EMBL" id="FR904478">
    <property type="protein sequence ID" value="CDQ64633.1"/>
    <property type="molecule type" value="Genomic_DNA"/>
</dbReference>
<feature type="domain" description="CUB" evidence="18">
    <location>
        <begin position="15"/>
        <end position="123"/>
    </location>
</feature>
<evidence type="ECO:0000256" key="6">
    <source>
        <dbReference type="ARBA" id="ARBA00022989"/>
    </source>
</evidence>
<keyword evidence="7" id="KW-0297">G-protein coupled receptor</keyword>
<dbReference type="PROSITE" id="PS51828">
    <property type="entry name" value="PTX_2"/>
    <property type="match status" value="1"/>
</dbReference>
<evidence type="ECO:0000259" key="19">
    <source>
        <dbReference type="PROSITE" id="PS50221"/>
    </source>
</evidence>
<feature type="region of interest" description="Disordered" evidence="16">
    <location>
        <begin position="358"/>
        <end position="385"/>
    </location>
</feature>
<dbReference type="PROSITE" id="PS00650">
    <property type="entry name" value="G_PROTEIN_RECEP_F2_2"/>
    <property type="match status" value="1"/>
</dbReference>
<dbReference type="InterPro" id="IPR035914">
    <property type="entry name" value="Sperma_CUB_dom_sf"/>
</dbReference>
<evidence type="ECO:0000256" key="2">
    <source>
        <dbReference type="ARBA" id="ARBA00007343"/>
    </source>
</evidence>
<name>A0A060WBF5_ONCMY</name>
<feature type="region of interest" description="Disordered" evidence="16">
    <location>
        <begin position="1278"/>
        <end position="1303"/>
    </location>
</feature>
<proteinExistence type="inferred from homology"/>
<keyword evidence="9 15" id="KW-1015">Disulfide bond</keyword>
<keyword evidence="10" id="KW-0675">Receptor</keyword>
<dbReference type="InterPro" id="IPR057244">
    <property type="entry name" value="GAIN_B"/>
</dbReference>
<dbReference type="Pfam" id="PF25307">
    <property type="entry name" value="SEA_Gpr126"/>
    <property type="match status" value="1"/>
</dbReference>
<evidence type="ECO:0000256" key="14">
    <source>
        <dbReference type="ARBA" id="ARBA00082039"/>
    </source>
</evidence>
<dbReference type="Gene3D" id="2.60.120.200">
    <property type="match status" value="1"/>
</dbReference>
<evidence type="ECO:0000256" key="5">
    <source>
        <dbReference type="ARBA" id="ARBA00022729"/>
    </source>
</evidence>
<dbReference type="Gene3D" id="2.60.220.50">
    <property type="match status" value="1"/>
</dbReference>
<dbReference type="InterPro" id="IPR000832">
    <property type="entry name" value="GPCR_2_secretin-like"/>
</dbReference>
<feature type="domain" description="G-protein coupled receptors family 2 profile 2" evidence="20">
    <location>
        <begin position="953"/>
        <end position="1207"/>
    </location>
</feature>
<comment type="similarity">
    <text evidence="2">Belongs to the G-protein coupled receptor 2 family. Adhesion G-protein coupled receptor (ADGR) subfamily.</text>
</comment>
<feature type="transmembrane region" description="Helical" evidence="17">
    <location>
        <begin position="1108"/>
        <end position="1134"/>
    </location>
</feature>
<dbReference type="InterPro" id="IPR000859">
    <property type="entry name" value="CUB_dom"/>
</dbReference>
<feature type="transmembrane region" description="Helical" evidence="17">
    <location>
        <begin position="1155"/>
        <end position="1177"/>
    </location>
</feature>
<dbReference type="Pfam" id="PF00354">
    <property type="entry name" value="Pentaxin"/>
    <property type="match status" value="1"/>
</dbReference>
<evidence type="ECO:0000256" key="1">
    <source>
        <dbReference type="ARBA" id="ARBA00004651"/>
    </source>
</evidence>
<keyword evidence="11" id="KW-0325">Glycoprotein</keyword>
<dbReference type="PROSITE" id="PS50221">
    <property type="entry name" value="GAIN_B"/>
    <property type="match status" value="1"/>
</dbReference>
<dbReference type="InterPro" id="IPR057333">
    <property type="entry name" value="SEA_Gpr126"/>
</dbReference>
<comment type="subcellular location">
    <subcellularLocation>
        <location evidence="1">Cell membrane</location>
        <topology evidence="1">Multi-pass membrane protein</topology>
    </subcellularLocation>
</comment>
<dbReference type="Proteomes" id="UP000193380">
    <property type="component" value="Unassembled WGS sequence"/>
</dbReference>
<keyword evidence="12" id="KW-0807">Transducer</keyword>
<evidence type="ECO:0000256" key="3">
    <source>
        <dbReference type="ARBA" id="ARBA00022475"/>
    </source>
</evidence>
<feature type="compositionally biased region" description="Low complexity" evidence="16">
    <location>
        <begin position="1250"/>
        <end position="1259"/>
    </location>
</feature>
<dbReference type="SMART" id="SM00042">
    <property type="entry name" value="CUB"/>
    <property type="match status" value="1"/>
</dbReference>
<dbReference type="GO" id="GO:0005886">
    <property type="term" value="C:plasma membrane"/>
    <property type="evidence" value="ECO:0007669"/>
    <property type="project" value="UniProtKB-SubCell"/>
</dbReference>
<feature type="compositionally biased region" description="Polar residues" evidence="16">
    <location>
        <begin position="1235"/>
        <end position="1249"/>
    </location>
</feature>
<sequence>MSLQRQVLSCSNSNCVVVLKDSQGAFTSPCYPQDYPSSQACKWTLQAPAGFIVQITFLDFELEEALGCIYDRIIVNTGNQDVKFCGLTAKGLTLNSTGNVMEVSFNSDFSVQKKGFSVSYRQVAVALRNQKVTVSNGAGKVIQVSNSVTIPTLQQFTVCFEIARPNQKSKETIFSYTRLEDSSGEEALSFGNNQERMALVMSNETCLIDSILNASDFTSTMKQFCLTWASTTGKVTLYFNSNYRVKTCSNTIGHSVGAGGLFRLGSHSSFDGTIYNFRLWDYAMDMTQLFALTCDAVGNVIDWDNSFWDIPSSLAQTDSALSCSTSVPVYTSQTTSCASPGLGCPVLSATTSSATTTSMPLTTSSSTVQTTTTTTPAATTNVPTLPSTTTVTQTIIPSAAAATNTTLFYSKTNALTASATTIVSNPATTNLPTTNNTVHVTTTPPLSPTTNTPANITTTPGKTHLLSLFSTICICHCNFHTHWANRSQRVGHGESIFQKGLFYRISFVVNDKEAKLTESDVEKTVAQWLNQTFQNWTHVVYVDNFRIQPNSDSQLKRSASKKFTCQALLVYQTSTNLTLEEVAISTRMVGSSPNIGNGLEIETVNVQSVENCPEETPLHYIWPESRPTVTQYVPCFPNKDQTASRTCVISPLNYTAFWGAPDISNCTDIDSINVSAENAAEVADQLADITNNELSTDEVSKVVGKVKELVNVAKINTTLATTVLNIISNVMTSSVSALAVASERTLKTVDELVQKLEFDGPSVSITSKNLALGISTLNHGKFNGTSFSAFIQPNTTDLQIDFESNQLNPLAQVTLPATLLKNLTDAETAAISRINFMFFSKIGLFQDKQDGMSLNSYVVASSVGNYSISNLQDPVEIEIVHLNYQPKPKPTCMFWDFTMKNDSGGWNSKGCRVSPMSNGNKTICLCDHLTHFGILMDISGSAAQIDEKNTKILTFITYIGCGISAIFSAVTLLTYIAFEKLRRDYPSKILMNLSTSLLFLNMVFLLDGWLASFEMEGLCVAVAVFLHFFLLTSFTWMGLESIHMYIALVKVFNTYIRRYILKFCIVGWDQIPIKMQMHGMHYSRYTLNFKLSLYLGMQNYRCWIRSHVVFYVTCVGYFSVIFLLNVAMFIVVMIQICGRNGKRSNRTLREEVLRNLRSVISLTFLLGMTWGFAFFAWGPVNLAFMYLFSISNSLQGLFIFIFHCALKENVQKQWRRYLCCGRFRLADNSDWSKTATNNTKKVSSDTVGKSLSSSSFGSSTANWTSKAKATLNPFAKRNSNAGKGYSNQTNPKSVSLDGEASSSSSSIIPVHQVIDKVKGYCSARSDNFYKNIIMSDSFSHSTKF</sequence>
<dbReference type="InterPro" id="IPR036445">
    <property type="entry name" value="GPCR_2_extracell_dom_sf"/>
</dbReference>
<dbReference type="GO" id="GO:0007189">
    <property type="term" value="P:adenylate cyclase-activating G protein-coupled receptor signaling pathway"/>
    <property type="evidence" value="ECO:0007669"/>
    <property type="project" value="TreeGrafter"/>
</dbReference>
<evidence type="ECO:0000256" key="12">
    <source>
        <dbReference type="ARBA" id="ARBA00023224"/>
    </source>
</evidence>
<dbReference type="InterPro" id="IPR058857">
    <property type="entry name" value="GAIN_ADGRG2/6"/>
</dbReference>
<dbReference type="GO" id="GO:0043236">
    <property type="term" value="F:laminin binding"/>
    <property type="evidence" value="ECO:0007669"/>
    <property type="project" value="TreeGrafter"/>
</dbReference>
<dbReference type="Gene3D" id="4.10.1240.10">
    <property type="entry name" value="GPCR, family 2, extracellular hormone receptor domain"/>
    <property type="match status" value="1"/>
</dbReference>
<keyword evidence="6 17" id="KW-1133">Transmembrane helix</keyword>
<evidence type="ECO:0000256" key="9">
    <source>
        <dbReference type="ARBA" id="ARBA00023157"/>
    </source>
</evidence>
<organism evidence="22 23">
    <name type="scientific">Oncorhynchus mykiss</name>
    <name type="common">Rainbow trout</name>
    <name type="synonym">Salmo gairdneri</name>
    <dbReference type="NCBI Taxonomy" id="8022"/>
    <lineage>
        <taxon>Eukaryota</taxon>
        <taxon>Metazoa</taxon>
        <taxon>Chordata</taxon>
        <taxon>Craniata</taxon>
        <taxon>Vertebrata</taxon>
        <taxon>Euteleostomi</taxon>
        <taxon>Actinopterygii</taxon>
        <taxon>Neopterygii</taxon>
        <taxon>Teleostei</taxon>
        <taxon>Protacanthopterygii</taxon>
        <taxon>Salmoniformes</taxon>
        <taxon>Salmonidae</taxon>
        <taxon>Salmoninae</taxon>
        <taxon>Oncorhynchus</taxon>
    </lineage>
</organism>
<dbReference type="SMART" id="SM00303">
    <property type="entry name" value="GPS"/>
    <property type="match status" value="1"/>
</dbReference>
<reference evidence="22" key="1">
    <citation type="journal article" date="2014" name="Nat. Commun.">
        <title>The rainbow trout genome provides novel insights into evolution after whole-genome duplication in vertebrates.</title>
        <authorList>
            <person name="Berthelot C."/>
            <person name="Brunet F."/>
            <person name="Chalopin D."/>
            <person name="Juanchich A."/>
            <person name="Bernard M."/>
            <person name="Noel B."/>
            <person name="Bento P."/>
            <person name="Da Silva C."/>
            <person name="Labadie K."/>
            <person name="Alberti A."/>
            <person name="Aury J.M."/>
            <person name="Louis A."/>
            <person name="Dehais P."/>
            <person name="Bardou P."/>
            <person name="Montfort J."/>
            <person name="Klopp C."/>
            <person name="Cabau C."/>
            <person name="Gaspin C."/>
            <person name="Thorgaard G.H."/>
            <person name="Boussaha M."/>
            <person name="Quillet E."/>
            <person name="Guyomard R."/>
            <person name="Galiana D."/>
            <person name="Bobe J."/>
            <person name="Volff J.N."/>
            <person name="Genet C."/>
            <person name="Wincker P."/>
            <person name="Jaillon O."/>
            <person name="Roest Crollius H."/>
            <person name="Guiguen Y."/>
        </authorList>
    </citation>
    <scope>NUCLEOTIDE SEQUENCE [LARGE SCALE GENOMIC DNA]</scope>
</reference>
<evidence type="ECO:0000259" key="21">
    <source>
        <dbReference type="PROSITE" id="PS51828"/>
    </source>
</evidence>
<evidence type="ECO:0000259" key="20">
    <source>
        <dbReference type="PROSITE" id="PS50261"/>
    </source>
</evidence>
<feature type="transmembrane region" description="Helical" evidence="17">
    <location>
        <begin position="990"/>
        <end position="1011"/>
    </location>
</feature>
<dbReference type="PRINTS" id="PR00249">
    <property type="entry name" value="GPCRSECRETIN"/>
</dbReference>
<feature type="transmembrane region" description="Helical" evidence="17">
    <location>
        <begin position="955"/>
        <end position="978"/>
    </location>
</feature>
<comment type="caution">
    <text evidence="15">Lacks conserved residue(s) required for the propagation of feature annotation.</text>
</comment>
<dbReference type="InterPro" id="IPR001759">
    <property type="entry name" value="PTX_dom"/>
</dbReference>
<evidence type="ECO:0000256" key="17">
    <source>
        <dbReference type="SAM" id="Phobius"/>
    </source>
</evidence>
<dbReference type="PaxDb" id="8022-A0A060WBF5"/>
<feature type="transmembrane region" description="Helical" evidence="17">
    <location>
        <begin position="1059"/>
        <end position="1077"/>
    </location>
</feature>
<evidence type="ECO:0000256" key="7">
    <source>
        <dbReference type="ARBA" id="ARBA00023040"/>
    </source>
</evidence>
<dbReference type="PROSITE" id="PS50261">
    <property type="entry name" value="G_PROTEIN_RECEP_F2_4"/>
    <property type="match status" value="1"/>
</dbReference>
<evidence type="ECO:0000313" key="23">
    <source>
        <dbReference type="Proteomes" id="UP000193380"/>
    </source>
</evidence>
<feature type="region of interest" description="Disordered" evidence="16">
    <location>
        <begin position="433"/>
        <end position="452"/>
    </location>
</feature>
<dbReference type="Gene3D" id="2.60.120.290">
    <property type="entry name" value="Spermadhesin, CUB domain"/>
    <property type="match status" value="1"/>
</dbReference>
<protein>
    <recommendedName>
        <fullName evidence="13">Adhesion G-protein coupled receptor G6</fullName>
    </recommendedName>
    <alternativeName>
        <fullName evidence="14">G-protein coupled receptor 126</fullName>
    </alternativeName>
</protein>
<dbReference type="PROSITE" id="PS01180">
    <property type="entry name" value="CUB"/>
    <property type="match status" value="1"/>
</dbReference>
<evidence type="ECO:0000256" key="8">
    <source>
        <dbReference type="ARBA" id="ARBA00023136"/>
    </source>
</evidence>
<feature type="domain" description="Pentraxin (PTX)" evidence="21">
    <location>
        <begin position="127"/>
        <end position="323"/>
    </location>
</feature>
<dbReference type="GO" id="GO:0022011">
    <property type="term" value="P:myelination in peripheral nervous system"/>
    <property type="evidence" value="ECO:0007669"/>
    <property type="project" value="TreeGrafter"/>
</dbReference>
<dbReference type="GO" id="GO:0060347">
    <property type="term" value="P:heart trabecula formation"/>
    <property type="evidence" value="ECO:0007669"/>
    <property type="project" value="TreeGrafter"/>
</dbReference>
<dbReference type="Pfam" id="PF01825">
    <property type="entry name" value="GPS"/>
    <property type="match status" value="1"/>
</dbReference>
<accession>A0A060WBF5</accession>
<dbReference type="InterPro" id="IPR017981">
    <property type="entry name" value="GPCR_2-like_7TM"/>
</dbReference>
<feature type="region of interest" description="Disordered" evidence="16">
    <location>
        <begin position="1235"/>
        <end position="1261"/>
    </location>
</feature>
<dbReference type="FunFam" id="1.20.1070.10:FF:000052">
    <property type="entry name" value="Adhesion G-protein coupled receptor G6"/>
    <property type="match status" value="1"/>
</dbReference>
<gene>
    <name evidence="22" type="ORF">GSONMT00071707001</name>
</gene>
<evidence type="ECO:0000259" key="18">
    <source>
        <dbReference type="PROSITE" id="PS01180"/>
    </source>
</evidence>
<evidence type="ECO:0000256" key="16">
    <source>
        <dbReference type="SAM" id="MobiDB-lite"/>
    </source>
</evidence>
<dbReference type="Pfam" id="PF00431">
    <property type="entry name" value="CUB"/>
    <property type="match status" value="1"/>
</dbReference>
<keyword evidence="4 17" id="KW-0812">Transmembrane</keyword>
<evidence type="ECO:0000256" key="13">
    <source>
        <dbReference type="ARBA" id="ARBA00069922"/>
    </source>
</evidence>
<dbReference type="InterPro" id="IPR013320">
    <property type="entry name" value="ConA-like_dom_sf"/>
</dbReference>
<keyword evidence="5" id="KW-0732">Signal</keyword>
<dbReference type="Pfam" id="PF26574">
    <property type="entry name" value="GAIN_ADGRG2"/>
    <property type="match status" value="1"/>
</dbReference>
<dbReference type="InterPro" id="IPR046338">
    <property type="entry name" value="GAIN_dom_sf"/>
</dbReference>
<dbReference type="GO" id="GO:0004930">
    <property type="term" value="F:G protein-coupled receptor activity"/>
    <property type="evidence" value="ECO:0007669"/>
    <property type="project" value="UniProtKB-KW"/>
</dbReference>
<keyword evidence="8 17" id="KW-0472">Membrane</keyword>
<dbReference type="SUPFAM" id="SSF49899">
    <property type="entry name" value="Concanavalin A-like lectins/glucanases"/>
    <property type="match status" value="1"/>
</dbReference>
<evidence type="ECO:0000256" key="4">
    <source>
        <dbReference type="ARBA" id="ARBA00022692"/>
    </source>
</evidence>
<evidence type="ECO:0000256" key="10">
    <source>
        <dbReference type="ARBA" id="ARBA00023170"/>
    </source>
</evidence>
<dbReference type="InterPro" id="IPR000203">
    <property type="entry name" value="GPS"/>
</dbReference>
<reference evidence="22" key="2">
    <citation type="submission" date="2014-03" db="EMBL/GenBank/DDBJ databases">
        <authorList>
            <person name="Genoscope - CEA"/>
        </authorList>
    </citation>
    <scope>NUCLEOTIDE SEQUENCE</scope>
</reference>
<evidence type="ECO:0000256" key="11">
    <source>
        <dbReference type="ARBA" id="ARBA00023180"/>
    </source>
</evidence>
<dbReference type="SUPFAM" id="SSF49854">
    <property type="entry name" value="Spermadhesin, CUB domain"/>
    <property type="match status" value="1"/>
</dbReference>
<feature type="domain" description="GAIN-B" evidence="19">
    <location>
        <begin position="761"/>
        <end position="942"/>
    </location>
</feature>
<dbReference type="SMART" id="SM00159">
    <property type="entry name" value="PTX"/>
    <property type="match status" value="1"/>
</dbReference>
<feature type="transmembrane region" description="Helical" evidence="17">
    <location>
        <begin position="1017"/>
        <end position="1039"/>
    </location>
</feature>
<feature type="disulfide bond" evidence="15">
    <location>
        <begin position="68"/>
        <end position="85"/>
    </location>
</feature>
<dbReference type="GO" id="GO:0007166">
    <property type="term" value="P:cell surface receptor signaling pathway"/>
    <property type="evidence" value="ECO:0007669"/>
    <property type="project" value="InterPro"/>
</dbReference>
<dbReference type="InterPro" id="IPR017983">
    <property type="entry name" value="GPCR_2_secretin-like_CS"/>
</dbReference>
<keyword evidence="3" id="KW-1003">Cell membrane</keyword>
<dbReference type="PANTHER" id="PTHR12011:SF290">
    <property type="entry name" value="ADHESION G-PROTEIN COUPLED RECEPTOR G6"/>
    <property type="match status" value="1"/>
</dbReference>
<feature type="transmembrane region" description="Helical" evidence="17">
    <location>
        <begin position="1183"/>
        <end position="1206"/>
    </location>
</feature>
<evidence type="ECO:0000313" key="22">
    <source>
        <dbReference type="EMBL" id="CDQ64633.1"/>
    </source>
</evidence>